<protein>
    <submittedName>
        <fullName evidence="1">Uncharacterized protein</fullName>
    </submittedName>
</protein>
<reference evidence="1" key="1">
    <citation type="submission" date="2014-05" db="EMBL/GenBank/DDBJ databases">
        <authorList>
            <person name="Chronopoulou M."/>
        </authorList>
    </citation>
    <scope>NUCLEOTIDE SEQUENCE</scope>
    <source>
        <tissue evidence="1">Whole organism</tissue>
    </source>
</reference>
<dbReference type="AlphaFoldDB" id="A0A0K2VF34"/>
<feature type="non-terminal residue" evidence="1">
    <location>
        <position position="1"/>
    </location>
</feature>
<organism evidence="1">
    <name type="scientific">Lepeophtheirus salmonis</name>
    <name type="common">Salmon louse</name>
    <name type="synonym">Caligus salmonis</name>
    <dbReference type="NCBI Taxonomy" id="72036"/>
    <lineage>
        <taxon>Eukaryota</taxon>
        <taxon>Metazoa</taxon>
        <taxon>Ecdysozoa</taxon>
        <taxon>Arthropoda</taxon>
        <taxon>Crustacea</taxon>
        <taxon>Multicrustacea</taxon>
        <taxon>Hexanauplia</taxon>
        <taxon>Copepoda</taxon>
        <taxon>Siphonostomatoida</taxon>
        <taxon>Caligidae</taxon>
        <taxon>Lepeophtheirus</taxon>
    </lineage>
</organism>
<sequence length="101" mass="10787">LLGAAAAAARTPPSSLSTFVQHTCLSSFSAYSPRSSCSVDILFISTTSLGTPSSTTNTYYCQLVSYDCVTCVGCLRAVFLIVLHIKVYYSTLLAYLRIEGA</sequence>
<dbReference type="EMBL" id="HACA01031703">
    <property type="protein sequence ID" value="CDW49064.1"/>
    <property type="molecule type" value="Transcribed_RNA"/>
</dbReference>
<accession>A0A0K2VF34</accession>
<evidence type="ECO:0000313" key="1">
    <source>
        <dbReference type="EMBL" id="CDW49064.1"/>
    </source>
</evidence>
<proteinExistence type="predicted"/>
<name>A0A0K2VF34_LEPSM</name>